<dbReference type="Gene3D" id="3.40.50.150">
    <property type="entry name" value="Vaccinia Virus protein VP39"/>
    <property type="match status" value="1"/>
</dbReference>
<accession>A0ABX8V0J9</accession>
<proteinExistence type="predicted"/>
<sequence>MRSIFSLFMVYLRSKIYFLQEEKRVFQLFYSCELFQKCDLALKKKYRFLNPFTISKRFLKKREGEEIDIYGEIPLTSLLVIAKECEIAPYDHVFELGCGRGRAAFFLRSVLLCSVTAVDFIPFFVLNAQKIVEALNIKRLTFICDDIQHVALNQATCIYLYGTCLSDNVITQLCASLPAKIKIITLSYSLKDYHKGFKTIKQFTVPVPWGKIEVFLNQK</sequence>
<dbReference type="Pfam" id="PF13649">
    <property type="entry name" value="Methyltransf_25"/>
    <property type="match status" value="1"/>
</dbReference>
<protein>
    <recommendedName>
        <fullName evidence="1">Methyltransferase domain-containing protein</fullName>
    </recommendedName>
</protein>
<reference evidence="2 3" key="1">
    <citation type="journal article" date="2022" name="bioRxiv">
        <title>Ecology and evolution of chlamydial symbionts of arthropods.</title>
        <authorList>
            <person name="Halter T."/>
            <person name="Koestlbacher S."/>
            <person name="Collingro A."/>
            <person name="Sixt B.S."/>
            <person name="Toenshoff E.R."/>
            <person name="Hendrickx F."/>
            <person name="Kostanjsek R."/>
            <person name="Horn M."/>
        </authorList>
    </citation>
    <scope>NUCLEOTIDE SEQUENCE [LARGE SCALE GENOMIC DNA]</scope>
    <source>
        <strain evidence="2">W744xW776</strain>
    </source>
</reference>
<feature type="domain" description="Methyltransferase" evidence="1">
    <location>
        <begin position="93"/>
        <end position="157"/>
    </location>
</feature>
<keyword evidence="3" id="KW-1185">Reference proteome</keyword>
<name>A0ABX8V0J9_9BACT</name>
<dbReference type="InterPro" id="IPR041698">
    <property type="entry name" value="Methyltransf_25"/>
</dbReference>
<dbReference type="EMBL" id="CP075587">
    <property type="protein sequence ID" value="QYF48748.1"/>
    <property type="molecule type" value="Genomic_DNA"/>
</dbReference>
<evidence type="ECO:0000313" key="2">
    <source>
        <dbReference type="EMBL" id="QYF48748.1"/>
    </source>
</evidence>
<dbReference type="Proteomes" id="UP000826014">
    <property type="component" value="Chromosome"/>
</dbReference>
<evidence type="ECO:0000259" key="1">
    <source>
        <dbReference type="Pfam" id="PF13649"/>
    </source>
</evidence>
<dbReference type="SUPFAM" id="SSF53335">
    <property type="entry name" value="S-adenosyl-L-methionine-dependent methyltransferases"/>
    <property type="match status" value="1"/>
</dbReference>
<organism evidence="2 3">
    <name type="scientific">Candidatus Rhabdochlamydia oedothoracis</name>
    <dbReference type="NCBI Taxonomy" id="2720720"/>
    <lineage>
        <taxon>Bacteria</taxon>
        <taxon>Pseudomonadati</taxon>
        <taxon>Chlamydiota</taxon>
        <taxon>Chlamydiia</taxon>
        <taxon>Parachlamydiales</taxon>
        <taxon>Candidatus Rhabdochlamydiaceae</taxon>
        <taxon>Candidatus Rhabdochlamydia</taxon>
    </lineage>
</organism>
<dbReference type="CDD" id="cd02440">
    <property type="entry name" value="AdoMet_MTases"/>
    <property type="match status" value="1"/>
</dbReference>
<gene>
    <name evidence="2" type="ORF">RHABOEDO_000960</name>
</gene>
<evidence type="ECO:0000313" key="3">
    <source>
        <dbReference type="Proteomes" id="UP000826014"/>
    </source>
</evidence>
<dbReference type="InterPro" id="IPR029063">
    <property type="entry name" value="SAM-dependent_MTases_sf"/>
</dbReference>